<evidence type="ECO:0000313" key="15">
    <source>
        <dbReference type="EMBL" id="MFD0686576.1"/>
    </source>
</evidence>
<evidence type="ECO:0000256" key="7">
    <source>
        <dbReference type="ARBA" id="ARBA00022927"/>
    </source>
</evidence>
<evidence type="ECO:0000256" key="11">
    <source>
        <dbReference type="ARBA" id="ARBA00072251"/>
    </source>
</evidence>
<keyword evidence="9 12" id="KW-0472">Membrane</keyword>
<dbReference type="InterPro" id="IPR000515">
    <property type="entry name" value="MetI-like"/>
</dbReference>
<evidence type="ECO:0000256" key="12">
    <source>
        <dbReference type="RuleBase" id="RU363032"/>
    </source>
</evidence>
<comment type="caution">
    <text evidence="15">The sequence shown here is derived from an EMBL/GenBank/DDBJ whole genome shotgun (WGS) entry which is preliminary data.</text>
</comment>
<evidence type="ECO:0000256" key="13">
    <source>
        <dbReference type="SAM" id="MobiDB-lite"/>
    </source>
</evidence>
<evidence type="ECO:0000256" key="4">
    <source>
        <dbReference type="ARBA" id="ARBA00022519"/>
    </source>
</evidence>
<feature type="transmembrane region" description="Helical" evidence="12">
    <location>
        <begin position="230"/>
        <end position="259"/>
    </location>
</feature>
<keyword evidence="2 12" id="KW-0813">Transport</keyword>
<sequence>MTADVVTCATEHDSRGGPGQGPDEEFAWRSGTLLGRAIRTAARARCVARSRRAVAGLILLVLLFVLAFVGPLVSPWGWDDTDFAAFRQGPSVHHWMGTTQSGRDVFALTLRGMQKSLLIGLFVAVVSTGLAAAVGTAAGFAGGWLDRTLMWGVDLLLVLPSFLVIAVLAPQTAGTWPTLVPLLAAFLWMITARVVRAMTISLREREYVLAARFLGVRAPRVIVRHILPQLASLLVVDASVNVSVAILAESGLSALGLGVRPPDVSLGSLIADGQSGATAYPWPFGFAAGLLVLIVLAVNLLGDGLRDVLDPASGPRWTGGET</sequence>
<feature type="transmembrane region" description="Helical" evidence="12">
    <location>
        <begin position="279"/>
        <end position="301"/>
    </location>
</feature>
<dbReference type="Pfam" id="PF00528">
    <property type="entry name" value="BPD_transp_1"/>
    <property type="match status" value="1"/>
</dbReference>
<feature type="region of interest" description="Disordered" evidence="13">
    <location>
        <begin position="1"/>
        <end position="22"/>
    </location>
</feature>
<dbReference type="Gene3D" id="1.10.3720.10">
    <property type="entry name" value="MetI-like"/>
    <property type="match status" value="1"/>
</dbReference>
<evidence type="ECO:0000256" key="5">
    <source>
        <dbReference type="ARBA" id="ARBA00022692"/>
    </source>
</evidence>
<dbReference type="InterPro" id="IPR025966">
    <property type="entry name" value="OppC_N"/>
</dbReference>
<evidence type="ECO:0000313" key="16">
    <source>
        <dbReference type="Proteomes" id="UP001597063"/>
    </source>
</evidence>
<keyword evidence="4" id="KW-0997">Cell inner membrane</keyword>
<dbReference type="Pfam" id="PF12911">
    <property type="entry name" value="OppC_N"/>
    <property type="match status" value="1"/>
</dbReference>
<dbReference type="InterPro" id="IPR050366">
    <property type="entry name" value="BP-dependent_transpt_permease"/>
</dbReference>
<feature type="transmembrane region" description="Helical" evidence="12">
    <location>
        <begin position="148"/>
        <end position="169"/>
    </location>
</feature>
<protein>
    <recommendedName>
        <fullName evidence="11">Oligopeptide transport system permease protein OppC</fullName>
    </recommendedName>
</protein>
<evidence type="ECO:0000256" key="6">
    <source>
        <dbReference type="ARBA" id="ARBA00022856"/>
    </source>
</evidence>
<dbReference type="CDD" id="cd06261">
    <property type="entry name" value="TM_PBP2"/>
    <property type="match status" value="1"/>
</dbReference>
<feature type="transmembrane region" description="Helical" evidence="12">
    <location>
        <begin position="175"/>
        <end position="195"/>
    </location>
</feature>
<dbReference type="PANTHER" id="PTHR43386">
    <property type="entry name" value="OLIGOPEPTIDE TRANSPORT SYSTEM PERMEASE PROTEIN APPC"/>
    <property type="match status" value="1"/>
</dbReference>
<feature type="domain" description="ABC transmembrane type-1" evidence="14">
    <location>
        <begin position="117"/>
        <end position="302"/>
    </location>
</feature>
<proteinExistence type="inferred from homology"/>
<evidence type="ECO:0000256" key="2">
    <source>
        <dbReference type="ARBA" id="ARBA00022448"/>
    </source>
</evidence>
<dbReference type="SUPFAM" id="SSF161098">
    <property type="entry name" value="MetI-like"/>
    <property type="match status" value="1"/>
</dbReference>
<dbReference type="InterPro" id="IPR035906">
    <property type="entry name" value="MetI-like_sf"/>
</dbReference>
<gene>
    <name evidence="15" type="ORF">ACFQZM_18900</name>
</gene>
<dbReference type="Proteomes" id="UP001597063">
    <property type="component" value="Unassembled WGS sequence"/>
</dbReference>
<keyword evidence="8 12" id="KW-1133">Transmembrane helix</keyword>
<dbReference type="EMBL" id="JBHTGP010000011">
    <property type="protein sequence ID" value="MFD0686576.1"/>
    <property type="molecule type" value="Genomic_DNA"/>
</dbReference>
<feature type="transmembrane region" description="Helical" evidence="12">
    <location>
        <begin position="117"/>
        <end position="141"/>
    </location>
</feature>
<evidence type="ECO:0000256" key="8">
    <source>
        <dbReference type="ARBA" id="ARBA00022989"/>
    </source>
</evidence>
<evidence type="ECO:0000256" key="1">
    <source>
        <dbReference type="ARBA" id="ARBA00004429"/>
    </source>
</evidence>
<evidence type="ECO:0000256" key="10">
    <source>
        <dbReference type="ARBA" id="ARBA00024202"/>
    </source>
</evidence>
<keyword evidence="3" id="KW-1003">Cell membrane</keyword>
<keyword evidence="7" id="KW-0653">Protein transport</keyword>
<keyword evidence="6" id="KW-0571">Peptide transport</keyword>
<organism evidence="15 16">
    <name type="scientific">Actinomadura fibrosa</name>
    <dbReference type="NCBI Taxonomy" id="111802"/>
    <lineage>
        <taxon>Bacteria</taxon>
        <taxon>Bacillati</taxon>
        <taxon>Actinomycetota</taxon>
        <taxon>Actinomycetes</taxon>
        <taxon>Streptosporangiales</taxon>
        <taxon>Thermomonosporaceae</taxon>
        <taxon>Actinomadura</taxon>
    </lineage>
</organism>
<feature type="transmembrane region" description="Helical" evidence="12">
    <location>
        <begin position="53"/>
        <end position="73"/>
    </location>
</feature>
<comment type="similarity">
    <text evidence="10">Belongs to the binding-protein-dependent transport system permease family. OppBC subfamily.</text>
</comment>
<dbReference type="PANTHER" id="PTHR43386:SF2">
    <property type="entry name" value="OLIGOPEPTIDE TRANSPORT SYSTEM PERMEASE PROTEIN OPPC"/>
    <property type="match status" value="1"/>
</dbReference>
<keyword evidence="16" id="KW-1185">Reference proteome</keyword>
<keyword evidence="5 12" id="KW-0812">Transmembrane</keyword>
<dbReference type="RefSeq" id="WP_306440639.1">
    <property type="nucleotide sequence ID" value="NZ_CAACUY010000008.1"/>
</dbReference>
<reference evidence="16" key="1">
    <citation type="journal article" date="2019" name="Int. J. Syst. Evol. Microbiol.">
        <title>The Global Catalogue of Microorganisms (GCM) 10K type strain sequencing project: providing services to taxonomists for standard genome sequencing and annotation.</title>
        <authorList>
            <consortium name="The Broad Institute Genomics Platform"/>
            <consortium name="The Broad Institute Genome Sequencing Center for Infectious Disease"/>
            <person name="Wu L."/>
            <person name="Ma J."/>
        </authorList>
    </citation>
    <scope>NUCLEOTIDE SEQUENCE [LARGE SCALE GENOMIC DNA]</scope>
    <source>
        <strain evidence="16">JCM 9371</strain>
    </source>
</reference>
<accession>A0ABW2XQL3</accession>
<comment type="subcellular location">
    <subcellularLocation>
        <location evidence="1">Cell inner membrane</location>
        <topology evidence="1">Multi-pass membrane protein</topology>
    </subcellularLocation>
    <subcellularLocation>
        <location evidence="12">Cell membrane</location>
        <topology evidence="12">Multi-pass membrane protein</topology>
    </subcellularLocation>
</comment>
<evidence type="ECO:0000259" key="14">
    <source>
        <dbReference type="PROSITE" id="PS50928"/>
    </source>
</evidence>
<evidence type="ECO:0000256" key="3">
    <source>
        <dbReference type="ARBA" id="ARBA00022475"/>
    </source>
</evidence>
<name>A0ABW2XQL3_9ACTN</name>
<dbReference type="PROSITE" id="PS50928">
    <property type="entry name" value="ABC_TM1"/>
    <property type="match status" value="1"/>
</dbReference>
<evidence type="ECO:0000256" key="9">
    <source>
        <dbReference type="ARBA" id="ARBA00023136"/>
    </source>
</evidence>